<evidence type="ECO:0000313" key="1">
    <source>
        <dbReference type="EMBL" id="CAB4611657.1"/>
    </source>
</evidence>
<proteinExistence type="predicted"/>
<dbReference type="GO" id="GO:0006974">
    <property type="term" value="P:DNA damage response"/>
    <property type="evidence" value="ECO:0007669"/>
    <property type="project" value="TreeGrafter"/>
</dbReference>
<dbReference type="AlphaFoldDB" id="A0A6J6HE37"/>
<dbReference type="PANTHER" id="PTHR30562">
    <property type="entry name" value="UVRC/OXIDOREDUCTASE"/>
    <property type="match status" value="1"/>
</dbReference>
<dbReference type="Pfam" id="PF14520">
    <property type="entry name" value="HHH_5"/>
    <property type="match status" value="1"/>
</dbReference>
<name>A0A6J6HE37_9ZZZZ</name>
<accession>A0A6J6HE37</accession>
<dbReference type="SUPFAM" id="SSF47781">
    <property type="entry name" value="RuvA domain 2-like"/>
    <property type="match status" value="1"/>
</dbReference>
<dbReference type="GO" id="GO:0009380">
    <property type="term" value="C:excinuclease repair complex"/>
    <property type="evidence" value="ECO:0007669"/>
    <property type="project" value="TreeGrafter"/>
</dbReference>
<sequence length="62" mass="6793">MLDDIPGLGEKRVRTLLRHFGSIKRVKAATLEEIADVSGIGRALATQIHSALQPKETLENNI</sequence>
<dbReference type="Gene3D" id="1.10.150.20">
    <property type="entry name" value="5' to 3' exonuclease, C-terminal subdomain"/>
    <property type="match status" value="1"/>
</dbReference>
<dbReference type="InterPro" id="IPR050066">
    <property type="entry name" value="UvrABC_protein_C"/>
</dbReference>
<dbReference type="InterPro" id="IPR010994">
    <property type="entry name" value="RuvA_2-like"/>
</dbReference>
<dbReference type="PANTHER" id="PTHR30562:SF1">
    <property type="entry name" value="UVRABC SYSTEM PROTEIN C"/>
    <property type="match status" value="1"/>
</dbReference>
<reference evidence="1" key="1">
    <citation type="submission" date="2020-05" db="EMBL/GenBank/DDBJ databases">
        <authorList>
            <person name="Chiriac C."/>
            <person name="Salcher M."/>
            <person name="Ghai R."/>
            <person name="Kavagutti S V."/>
        </authorList>
    </citation>
    <scope>NUCLEOTIDE SEQUENCE</scope>
</reference>
<organism evidence="1">
    <name type="scientific">freshwater metagenome</name>
    <dbReference type="NCBI Taxonomy" id="449393"/>
    <lineage>
        <taxon>unclassified sequences</taxon>
        <taxon>metagenomes</taxon>
        <taxon>ecological metagenomes</taxon>
    </lineage>
</organism>
<dbReference type="EMBL" id="CAEZUW010000055">
    <property type="protein sequence ID" value="CAB4611657.1"/>
    <property type="molecule type" value="Genomic_DNA"/>
</dbReference>
<gene>
    <name evidence="1" type="ORF">UFOPK1855_00454</name>
</gene>
<protein>
    <submittedName>
        <fullName evidence="1">Unannotated protein</fullName>
    </submittedName>
</protein>